<comment type="similarity">
    <text evidence="1 3">Belongs to the 5'(3')-deoxyribonucleotidase family.</text>
</comment>
<dbReference type="PIRSF" id="PIRSF021362">
    <property type="entry name" value="UCP021362_HAD"/>
    <property type="match status" value="1"/>
</dbReference>
<dbReference type="GO" id="GO:0008253">
    <property type="term" value="F:5'-nucleotidase activity"/>
    <property type="evidence" value="ECO:0007669"/>
    <property type="project" value="InterPro"/>
</dbReference>
<sequence length="187" mass="21577">MIIGVDIDGTIKDTQRAAVEVHNRVLKRNVRVEDVKEFYLDKAYGLTPKEASKLWRKLEEEIYTLGLPLKNAAEVLNRLAQNGHTIYFITARPGMKNIRKVTEDWLKKHGFPFNGKNLIMGAQDKAKEAKKVQVDLFFEDAPNHLLNLVKNKIPTVIVDAVYNRDFPYSLPRITDWRQVYELVEKGV</sequence>
<keyword evidence="6" id="KW-1185">Reference proteome</keyword>
<evidence type="ECO:0000256" key="1">
    <source>
        <dbReference type="ARBA" id="ARBA00009589"/>
    </source>
</evidence>
<dbReference type="Proteomes" id="UP000530514">
    <property type="component" value="Unassembled WGS sequence"/>
</dbReference>
<name>A0A7W1XAT1_9BACL</name>
<dbReference type="SUPFAM" id="SSF56784">
    <property type="entry name" value="HAD-like"/>
    <property type="match status" value="1"/>
</dbReference>
<dbReference type="InterPro" id="IPR036412">
    <property type="entry name" value="HAD-like_sf"/>
</dbReference>
<dbReference type="InterPro" id="IPR052419">
    <property type="entry name" value="5_3-deoxyribonucleotidase-like"/>
</dbReference>
<feature type="active site" description="Proton donor" evidence="4">
    <location>
        <position position="8"/>
    </location>
</feature>
<dbReference type="PANTHER" id="PTHR35134">
    <property type="entry name" value="NUCLEOTIDASE YQFW-RELATED"/>
    <property type="match status" value="1"/>
</dbReference>
<dbReference type="Gene3D" id="3.40.50.1000">
    <property type="entry name" value="HAD superfamily/HAD-like"/>
    <property type="match status" value="1"/>
</dbReference>
<accession>A0A7W1XAT1</accession>
<reference evidence="5 6" key="1">
    <citation type="submission" date="2020-07" db="EMBL/GenBank/DDBJ databases">
        <authorList>
            <person name="Feng H."/>
        </authorList>
    </citation>
    <scope>NUCLEOTIDE SEQUENCE [LARGE SCALE GENOMIC DNA]</scope>
    <source>
        <strain evidence="6">s-11</strain>
    </source>
</reference>
<dbReference type="InterPro" id="IPR009206">
    <property type="entry name" value="Nucleotidase_putative"/>
</dbReference>
<dbReference type="Pfam" id="PF06941">
    <property type="entry name" value="NT5C"/>
    <property type="match status" value="1"/>
</dbReference>
<dbReference type="OrthoDB" id="573782at2"/>
<dbReference type="AlphaFoldDB" id="A0A7W1XAT1"/>
<dbReference type="GO" id="GO:0009264">
    <property type="term" value="P:deoxyribonucleotide catabolic process"/>
    <property type="evidence" value="ECO:0007669"/>
    <property type="project" value="InterPro"/>
</dbReference>
<protein>
    <recommendedName>
        <fullName evidence="3">Nucleotidase</fullName>
        <ecNumber evidence="3">3.1.3.-</ecNumber>
    </recommendedName>
</protein>
<gene>
    <name evidence="5" type="ORF">H1164_09760</name>
</gene>
<dbReference type="InterPro" id="IPR023214">
    <property type="entry name" value="HAD_sf"/>
</dbReference>
<evidence type="ECO:0000256" key="3">
    <source>
        <dbReference type="PIRNR" id="PIRNR021362"/>
    </source>
</evidence>
<dbReference type="PANTHER" id="PTHR35134:SF2">
    <property type="entry name" value="NUCLEOTIDASE YQFW-RELATED"/>
    <property type="match status" value="1"/>
</dbReference>
<evidence type="ECO:0000313" key="5">
    <source>
        <dbReference type="EMBL" id="MBA4543185.1"/>
    </source>
</evidence>
<comment type="caution">
    <text evidence="5">The sequence shown here is derived from an EMBL/GenBank/DDBJ whole genome shotgun (WGS) entry which is preliminary data.</text>
</comment>
<keyword evidence="2 3" id="KW-0378">Hydrolase</keyword>
<dbReference type="EC" id="3.1.3.-" evidence="3"/>
<evidence type="ECO:0000313" key="6">
    <source>
        <dbReference type="Proteomes" id="UP000530514"/>
    </source>
</evidence>
<evidence type="ECO:0000256" key="4">
    <source>
        <dbReference type="PIRSR" id="PIRSR610708-1"/>
    </source>
</evidence>
<evidence type="ECO:0000256" key="2">
    <source>
        <dbReference type="ARBA" id="ARBA00022801"/>
    </source>
</evidence>
<feature type="active site" description="Nucleophile" evidence="4">
    <location>
        <position position="6"/>
    </location>
</feature>
<proteinExistence type="inferred from homology"/>
<dbReference type="InterPro" id="IPR010708">
    <property type="entry name" value="5'(3')-deoxyribonucleotidase"/>
</dbReference>
<dbReference type="RefSeq" id="WP_033100903.1">
    <property type="nucleotide sequence ID" value="NZ_JACEIP010000013.1"/>
</dbReference>
<organism evidence="5 6">
    <name type="scientific">Thermoactinomyces daqus</name>
    <dbReference type="NCBI Taxonomy" id="1329516"/>
    <lineage>
        <taxon>Bacteria</taxon>
        <taxon>Bacillati</taxon>
        <taxon>Bacillota</taxon>
        <taxon>Bacilli</taxon>
        <taxon>Bacillales</taxon>
        <taxon>Thermoactinomycetaceae</taxon>
        <taxon>Thermoactinomyces</taxon>
    </lineage>
</organism>
<dbReference type="EMBL" id="JACEIP010000013">
    <property type="protein sequence ID" value="MBA4543185.1"/>
    <property type="molecule type" value="Genomic_DNA"/>
</dbReference>